<proteinExistence type="predicted"/>
<feature type="transmembrane region" description="Helical" evidence="1">
    <location>
        <begin position="69"/>
        <end position="91"/>
    </location>
</feature>
<dbReference type="Proteomes" id="UP001439008">
    <property type="component" value="Unassembled WGS sequence"/>
</dbReference>
<protein>
    <recommendedName>
        <fullName evidence="4">Transmembrane protein</fullName>
    </recommendedName>
</protein>
<evidence type="ECO:0008006" key="4">
    <source>
        <dbReference type="Google" id="ProtNLM"/>
    </source>
</evidence>
<organism evidence="2 3">
    <name type="scientific">Bonamia ostreae</name>
    <dbReference type="NCBI Taxonomy" id="126728"/>
    <lineage>
        <taxon>Eukaryota</taxon>
        <taxon>Sar</taxon>
        <taxon>Rhizaria</taxon>
        <taxon>Endomyxa</taxon>
        <taxon>Ascetosporea</taxon>
        <taxon>Haplosporida</taxon>
        <taxon>Bonamia</taxon>
    </lineage>
</organism>
<sequence length="518" mass="61184">MAKPKKDFCYFDQYHPQCILSPKNRENEETLKPSFDGDIVLKEDIVESENSFVASDQPLNIEKTQNPDLIYSICVISTALFFLLLFARILIKMAKKIKKKDFQMLIKMEDDQIVYGLKSQIDNLNKMKESQNRQNYLYSKKKILKTMDILGEKKLFRKLLATNKKLTKLKKNVFSKRLILEINFEEIAQIKEKISKIAMKFAKLQKSEISKFLFVFKEEHKLIANHILAINLIFKMIVAINNPLNEINSKLLAKSVSEFGKFCKKDLLSKNELFVLNQAITINKNCHQILKFGQNTNWKFDQNGELDQNVSVESQSCLLKSDFEINKIRNESQNLMRQLNNSKFAIDNGKDFSNEEFDHFEENADIMQKEKKVTNWKIHKNKINSNLLINAMKIMANREIELLKLREMQIQRRETILMKMKQHEEKMLNFRKMEKLALANLKRNLKNDRFFKQKHENETKLVLEERNKNLKEIEMSFLKKSLCFQMGIHCCSVLKIFLTNFVFGTCRIFKICPFYPFL</sequence>
<evidence type="ECO:0000313" key="3">
    <source>
        <dbReference type="Proteomes" id="UP001439008"/>
    </source>
</evidence>
<reference evidence="2 3" key="1">
    <citation type="journal article" date="2024" name="BMC Biol.">
        <title>Comparative genomics of Ascetosporea gives new insight into the evolutionary basis for animal parasitism in Rhizaria.</title>
        <authorList>
            <person name="Hiltunen Thoren M."/>
            <person name="Onut-Brannstrom I."/>
            <person name="Alfjorden A."/>
            <person name="Peckova H."/>
            <person name="Swords F."/>
            <person name="Hooper C."/>
            <person name="Holzer A.S."/>
            <person name="Bass D."/>
            <person name="Burki F."/>
        </authorList>
    </citation>
    <scope>NUCLEOTIDE SEQUENCE [LARGE SCALE GENOMIC DNA]</scope>
    <source>
        <strain evidence="2">20-A016</strain>
    </source>
</reference>
<gene>
    <name evidence="2" type="ORF">MHBO_001475</name>
</gene>
<keyword evidence="1" id="KW-0812">Transmembrane</keyword>
<keyword evidence="3" id="KW-1185">Reference proteome</keyword>
<keyword evidence="1" id="KW-0472">Membrane</keyword>
<evidence type="ECO:0000313" key="2">
    <source>
        <dbReference type="EMBL" id="MES1919690.1"/>
    </source>
</evidence>
<accession>A0ABV2AJ26</accession>
<evidence type="ECO:0000256" key="1">
    <source>
        <dbReference type="SAM" id="Phobius"/>
    </source>
</evidence>
<dbReference type="EMBL" id="JBDODL010000367">
    <property type="protein sequence ID" value="MES1919690.1"/>
    <property type="molecule type" value="Genomic_DNA"/>
</dbReference>
<name>A0ABV2AJ26_9EUKA</name>
<comment type="caution">
    <text evidence="2">The sequence shown here is derived from an EMBL/GenBank/DDBJ whole genome shotgun (WGS) entry which is preliminary data.</text>
</comment>
<keyword evidence="1" id="KW-1133">Transmembrane helix</keyword>